<evidence type="ECO:0000313" key="4">
    <source>
        <dbReference type="Proteomes" id="UP000001977"/>
    </source>
</evidence>
<protein>
    <submittedName>
        <fullName evidence="3">Class II aldolase class</fullName>
    </submittedName>
</protein>
<dbReference type="InterPro" id="IPR001303">
    <property type="entry name" value="Aldolase_II/adducin_N"/>
</dbReference>
<dbReference type="EMBL" id="AM167904">
    <property type="protein sequence ID" value="CAJ50454.1"/>
    <property type="molecule type" value="Genomic_DNA"/>
</dbReference>
<dbReference type="PANTHER" id="PTHR10672:SF3">
    <property type="entry name" value="PROTEIN HU-LI TAI SHAO"/>
    <property type="match status" value="1"/>
</dbReference>
<gene>
    <name evidence="3" type="ordered locus">BAV2844</name>
</gene>
<dbReference type="InterPro" id="IPR051017">
    <property type="entry name" value="Aldolase-II_Adducin_sf"/>
</dbReference>
<dbReference type="PANTHER" id="PTHR10672">
    <property type="entry name" value="ADDUCIN"/>
    <property type="match status" value="1"/>
</dbReference>
<accession>Q2KVM4</accession>
<evidence type="ECO:0000313" key="3">
    <source>
        <dbReference type="EMBL" id="CAJ50454.1"/>
    </source>
</evidence>
<dbReference type="HOGENOM" id="CLU_006033_0_0_4"/>
<dbReference type="KEGG" id="bav:BAV2844"/>
<evidence type="ECO:0000256" key="1">
    <source>
        <dbReference type="ARBA" id="ARBA00037961"/>
    </source>
</evidence>
<dbReference type="GO" id="GO:0051015">
    <property type="term" value="F:actin filament binding"/>
    <property type="evidence" value="ECO:0007669"/>
    <property type="project" value="TreeGrafter"/>
</dbReference>
<proteinExistence type="inferred from homology"/>
<dbReference type="NCBIfam" id="NF005451">
    <property type="entry name" value="PRK07044.1"/>
    <property type="match status" value="1"/>
</dbReference>
<dbReference type="GO" id="GO:0005856">
    <property type="term" value="C:cytoskeleton"/>
    <property type="evidence" value="ECO:0007669"/>
    <property type="project" value="TreeGrafter"/>
</dbReference>
<name>Q2KVM4_BORA1</name>
<dbReference type="STRING" id="360910.BAV2844"/>
<feature type="domain" description="Class II aldolase/adducin N-terminal" evidence="2">
    <location>
        <begin position="41"/>
        <end position="220"/>
    </location>
</feature>
<dbReference type="AlphaFoldDB" id="Q2KVM4"/>
<dbReference type="Pfam" id="PF00596">
    <property type="entry name" value="Aldolase_II"/>
    <property type="match status" value="1"/>
</dbReference>
<organism evidence="3 4">
    <name type="scientific">Bordetella avium (strain 197N)</name>
    <dbReference type="NCBI Taxonomy" id="360910"/>
    <lineage>
        <taxon>Bacteria</taxon>
        <taxon>Pseudomonadati</taxon>
        <taxon>Pseudomonadota</taxon>
        <taxon>Betaproteobacteria</taxon>
        <taxon>Burkholderiales</taxon>
        <taxon>Alcaligenaceae</taxon>
        <taxon>Bordetella</taxon>
    </lineage>
</organism>
<dbReference type="Gene3D" id="3.40.225.10">
    <property type="entry name" value="Class II aldolase/adducin N-terminal domain"/>
    <property type="match status" value="1"/>
</dbReference>
<sequence>MRRAAGIFFLGDGLSMSFLQNNDVASDLRERVGEAEWQVRCDLAALYRLVALFGWDDLIFTHITAKVPGTEHFLINPYGMTFDEITASSLVKIDLDGRKVMASEYDINPAGFTIHSCIHAARKDAMCVLHTHSINGAAVSAQKAGLLPISQFAFIVLPSLAYHDYEGLALNLDEQPRLVRDLGANHYLILRNHGLLTVGSTMADAFQAMHRLEAACMVQVRAQSGGAELQEIPPEVLARAHVESRADRAAKAALAWPGLLRRLDRRNPGYAV</sequence>
<dbReference type="Proteomes" id="UP000001977">
    <property type="component" value="Chromosome"/>
</dbReference>
<evidence type="ECO:0000259" key="2">
    <source>
        <dbReference type="SMART" id="SM01007"/>
    </source>
</evidence>
<dbReference type="SUPFAM" id="SSF53639">
    <property type="entry name" value="AraD/HMP-PK domain-like"/>
    <property type="match status" value="1"/>
</dbReference>
<dbReference type="InterPro" id="IPR036409">
    <property type="entry name" value="Aldolase_II/adducin_N_sf"/>
</dbReference>
<reference evidence="3 4" key="1">
    <citation type="journal article" date="2006" name="J. Bacteriol.">
        <title>Comparison of the genome sequence of the poultry pathogen Bordetella avium with those of B. bronchiseptica, B. pertussis, and B. parapertussis reveals extensive diversity in surface structures associated with host interaction.</title>
        <authorList>
            <person name="Sebaihia M."/>
            <person name="Preston A."/>
            <person name="Maskell D.J."/>
            <person name="Kuzmiak H."/>
            <person name="Connell T.D."/>
            <person name="King N.D."/>
            <person name="Orndorff P.E."/>
            <person name="Miyamoto D.M."/>
            <person name="Thomson N.R."/>
            <person name="Harris D."/>
            <person name="Goble A."/>
            <person name="Lord A."/>
            <person name="Murphy L."/>
            <person name="Quail M.A."/>
            <person name="Rutter S."/>
            <person name="Squares R."/>
            <person name="Squares S."/>
            <person name="Woodward J."/>
            <person name="Parkhill J."/>
            <person name="Temple L.M."/>
        </authorList>
    </citation>
    <scope>NUCLEOTIDE SEQUENCE [LARGE SCALE GENOMIC DNA]</scope>
    <source>
        <strain evidence="3 4">197N</strain>
    </source>
</reference>
<comment type="similarity">
    <text evidence="1">Belongs to the aldolase class II family.</text>
</comment>
<dbReference type="SMART" id="SM01007">
    <property type="entry name" value="Aldolase_II"/>
    <property type="match status" value="1"/>
</dbReference>
<keyword evidence="4" id="KW-1185">Reference proteome</keyword>
<dbReference type="eggNOG" id="COG0235">
    <property type="taxonomic scope" value="Bacteria"/>
</dbReference>